<dbReference type="Proteomes" id="UP001396334">
    <property type="component" value="Unassembled WGS sequence"/>
</dbReference>
<name>A0ABR1Z9R7_9ROSI</name>
<accession>A0ABR1Z9R7</accession>
<dbReference type="EMBL" id="JBBPBN010002091">
    <property type="protein sequence ID" value="KAK8476735.1"/>
    <property type="molecule type" value="Genomic_DNA"/>
</dbReference>
<evidence type="ECO:0000313" key="2">
    <source>
        <dbReference type="Proteomes" id="UP001396334"/>
    </source>
</evidence>
<reference evidence="1 2" key="1">
    <citation type="journal article" date="2024" name="G3 (Bethesda)">
        <title>Genome assembly of Hibiscus sabdariffa L. provides insights into metabolisms of medicinal natural products.</title>
        <authorList>
            <person name="Kim T."/>
        </authorList>
    </citation>
    <scope>NUCLEOTIDE SEQUENCE [LARGE SCALE GENOMIC DNA]</scope>
    <source>
        <strain evidence="1">TK-2024</strain>
        <tissue evidence="1">Old leaves</tissue>
    </source>
</reference>
<keyword evidence="2" id="KW-1185">Reference proteome</keyword>
<gene>
    <name evidence="1" type="ORF">V6N11_046098</name>
</gene>
<evidence type="ECO:0000313" key="1">
    <source>
        <dbReference type="EMBL" id="KAK8476735.1"/>
    </source>
</evidence>
<comment type="caution">
    <text evidence="1">The sequence shown here is derived from an EMBL/GenBank/DDBJ whole genome shotgun (WGS) entry which is preliminary data.</text>
</comment>
<proteinExistence type="predicted"/>
<sequence>MRQRSWDIQFHFIRKEGNQAADMMARLAWRGISEYLRYMNPPSDIHDILISDMADLHSVMDEYTRYCFILLE</sequence>
<organism evidence="1 2">
    <name type="scientific">Hibiscus sabdariffa</name>
    <name type="common">roselle</name>
    <dbReference type="NCBI Taxonomy" id="183260"/>
    <lineage>
        <taxon>Eukaryota</taxon>
        <taxon>Viridiplantae</taxon>
        <taxon>Streptophyta</taxon>
        <taxon>Embryophyta</taxon>
        <taxon>Tracheophyta</taxon>
        <taxon>Spermatophyta</taxon>
        <taxon>Magnoliopsida</taxon>
        <taxon>eudicotyledons</taxon>
        <taxon>Gunneridae</taxon>
        <taxon>Pentapetalae</taxon>
        <taxon>rosids</taxon>
        <taxon>malvids</taxon>
        <taxon>Malvales</taxon>
        <taxon>Malvaceae</taxon>
        <taxon>Malvoideae</taxon>
        <taxon>Hibiscus</taxon>
    </lineage>
</organism>
<protein>
    <submittedName>
        <fullName evidence="1">Uncharacterized protein</fullName>
    </submittedName>
</protein>